<keyword evidence="3" id="KW-0804">Transcription</keyword>
<keyword evidence="1" id="KW-0805">Transcription regulation</keyword>
<dbReference type="InterPro" id="IPR009057">
    <property type="entry name" value="Homeodomain-like_sf"/>
</dbReference>
<dbReference type="Pfam" id="PF12833">
    <property type="entry name" value="HTH_18"/>
    <property type="match status" value="1"/>
</dbReference>
<dbReference type="AlphaFoldDB" id="A0AA97F7T7"/>
<dbReference type="PROSITE" id="PS01124">
    <property type="entry name" value="HTH_ARAC_FAMILY_2"/>
    <property type="match status" value="1"/>
</dbReference>
<evidence type="ECO:0000259" key="5">
    <source>
        <dbReference type="PROSITE" id="PS01124"/>
    </source>
</evidence>
<dbReference type="PRINTS" id="PR00032">
    <property type="entry name" value="HTHARAC"/>
</dbReference>
<dbReference type="PANTHER" id="PTHR46796:SF7">
    <property type="entry name" value="ARAC FAMILY TRANSCRIPTIONAL REGULATOR"/>
    <property type="match status" value="1"/>
</dbReference>
<keyword evidence="7" id="KW-1185">Reference proteome</keyword>
<sequence>MLLESNVSYEVPAQPFSALYIPLSDELLFTVGEEKVAATVDDIMAIPRGTAHSLRLPGARPTRRGRLEPPFETTPQKSGTLSRLFCCRVPTTANPLPDIVPDIIHYKPERQRECGRLDLLLSLIRHHALNASTNRQAKLRRLAEVAAGIFLEGVISDYESAGLSMANAASDPQIRRAINKIHENPEALLSLQDLATTAGLSRSSFSERFRTATGKSPMAYVSDHRLGLAARLLSKDQITVSQAAVAVGYETDSAFAKAFRKRYGVSPAVYRRRAEP</sequence>
<dbReference type="InterPro" id="IPR018062">
    <property type="entry name" value="HTH_AraC-typ_CS"/>
</dbReference>
<dbReference type="PANTHER" id="PTHR46796">
    <property type="entry name" value="HTH-TYPE TRANSCRIPTIONAL ACTIVATOR RHAS-RELATED"/>
    <property type="match status" value="1"/>
</dbReference>
<name>A0AA97F7T7_9SPHN</name>
<dbReference type="GO" id="GO:0043565">
    <property type="term" value="F:sequence-specific DNA binding"/>
    <property type="evidence" value="ECO:0007669"/>
    <property type="project" value="InterPro"/>
</dbReference>
<dbReference type="PROSITE" id="PS00041">
    <property type="entry name" value="HTH_ARAC_FAMILY_1"/>
    <property type="match status" value="1"/>
</dbReference>
<evidence type="ECO:0000256" key="3">
    <source>
        <dbReference type="ARBA" id="ARBA00023163"/>
    </source>
</evidence>
<gene>
    <name evidence="6" type="ORF">RB602_12545</name>
</gene>
<dbReference type="EMBL" id="CP136594">
    <property type="protein sequence ID" value="WOE74667.1"/>
    <property type="molecule type" value="Genomic_DNA"/>
</dbReference>
<feature type="domain" description="HTH araC/xylS-type" evidence="5">
    <location>
        <begin position="175"/>
        <end position="273"/>
    </location>
</feature>
<dbReference type="InterPro" id="IPR020449">
    <property type="entry name" value="Tscrpt_reg_AraC-type_HTH"/>
</dbReference>
<evidence type="ECO:0000256" key="4">
    <source>
        <dbReference type="SAM" id="MobiDB-lite"/>
    </source>
</evidence>
<evidence type="ECO:0000256" key="1">
    <source>
        <dbReference type="ARBA" id="ARBA00023015"/>
    </source>
</evidence>
<dbReference type="SMART" id="SM00342">
    <property type="entry name" value="HTH_ARAC"/>
    <property type="match status" value="1"/>
</dbReference>
<evidence type="ECO:0000256" key="2">
    <source>
        <dbReference type="ARBA" id="ARBA00023125"/>
    </source>
</evidence>
<evidence type="ECO:0000313" key="7">
    <source>
        <dbReference type="Proteomes" id="UP001302429"/>
    </source>
</evidence>
<organism evidence="6 7">
    <name type="scientific">Alterisphingorhabdus coralli</name>
    <dbReference type="NCBI Taxonomy" id="3071408"/>
    <lineage>
        <taxon>Bacteria</taxon>
        <taxon>Pseudomonadati</taxon>
        <taxon>Pseudomonadota</taxon>
        <taxon>Alphaproteobacteria</taxon>
        <taxon>Sphingomonadales</taxon>
        <taxon>Sphingomonadaceae</taxon>
        <taxon>Alterisphingorhabdus (ex Yan et al. 2024)</taxon>
    </lineage>
</organism>
<keyword evidence="2" id="KW-0238">DNA-binding</keyword>
<accession>A0AA97F7T7</accession>
<protein>
    <submittedName>
        <fullName evidence="6">Helix-turn-helix domain-containing protein</fullName>
    </submittedName>
</protein>
<proteinExistence type="predicted"/>
<dbReference type="InterPro" id="IPR050204">
    <property type="entry name" value="AraC_XylS_family_regulators"/>
</dbReference>
<feature type="region of interest" description="Disordered" evidence="4">
    <location>
        <begin position="54"/>
        <end position="78"/>
    </location>
</feature>
<dbReference type="SUPFAM" id="SSF46689">
    <property type="entry name" value="Homeodomain-like"/>
    <property type="match status" value="2"/>
</dbReference>
<dbReference type="KEGG" id="acoa:RB602_12545"/>
<evidence type="ECO:0000313" key="6">
    <source>
        <dbReference type="EMBL" id="WOE74667.1"/>
    </source>
</evidence>
<dbReference type="Gene3D" id="1.10.10.60">
    <property type="entry name" value="Homeodomain-like"/>
    <property type="match status" value="2"/>
</dbReference>
<reference evidence="6 7" key="1">
    <citation type="submission" date="2023-10" db="EMBL/GenBank/DDBJ databases">
        <title>Complete genome sequence of a Sphingomonadaceae bacterium.</title>
        <authorList>
            <person name="Yan C."/>
        </authorList>
    </citation>
    <scope>NUCLEOTIDE SEQUENCE [LARGE SCALE GENOMIC DNA]</scope>
    <source>
        <strain evidence="6 7">SCSIO 66989</strain>
    </source>
</reference>
<dbReference type="GO" id="GO:0003700">
    <property type="term" value="F:DNA-binding transcription factor activity"/>
    <property type="evidence" value="ECO:0007669"/>
    <property type="project" value="InterPro"/>
</dbReference>
<dbReference type="Proteomes" id="UP001302429">
    <property type="component" value="Chromosome"/>
</dbReference>
<dbReference type="RefSeq" id="WP_317080926.1">
    <property type="nucleotide sequence ID" value="NZ_CP136594.1"/>
</dbReference>
<dbReference type="InterPro" id="IPR018060">
    <property type="entry name" value="HTH_AraC"/>
</dbReference>